<dbReference type="Proteomes" id="UP000823773">
    <property type="component" value="Unassembled WGS sequence"/>
</dbReference>
<sequence>MPLEGLRASAGCANHSGVATYFSACEICCLALSHAPSRRQGRITMTELLGSYVPIAIFIGIALVIGVALLIAPFAVAFKAPDSEKLSAYECGFNAFDDARMKFDIRFYLVSILFIIFDLEVAFLFPWAVSFHQLGWFGFWSMMVFLGVLTIGFIYEWKKGALEWN</sequence>
<gene>
    <name evidence="1" type="ORF">J2Z19_004320</name>
</gene>
<evidence type="ECO:0000313" key="2">
    <source>
        <dbReference type="Proteomes" id="UP000823773"/>
    </source>
</evidence>
<proteinExistence type="predicted"/>
<reference evidence="1" key="1">
    <citation type="submission" date="2021-03" db="EMBL/GenBank/DDBJ databases">
        <title>Genomic Encyclopedia of Type Strains, Phase IV (KMG-IV): sequencing the most valuable type-strain genomes for metagenomic binning, comparative biology and taxonomic classification.</title>
        <authorList>
            <person name="Goeker M."/>
        </authorList>
    </citation>
    <scope>NUCLEOTIDE SEQUENCE</scope>
    <source>
        <strain evidence="1">DSM 18131</strain>
    </source>
</reference>
<accession>A0ACC5T108</accession>
<comment type="caution">
    <text evidence="1">The sequence shown here is derived from an EMBL/GenBank/DDBJ whole genome shotgun (WGS) entry which is preliminary data.</text>
</comment>
<evidence type="ECO:0000313" key="1">
    <source>
        <dbReference type="EMBL" id="MBP1874594.1"/>
    </source>
</evidence>
<protein>
    <submittedName>
        <fullName evidence="1">NADH-quinone oxidoreductase subunit A</fullName>
    </submittedName>
</protein>
<organism evidence="1 2">
    <name type="scientific">Ensifer adhaerens</name>
    <name type="common">Sinorhizobium morelense</name>
    <dbReference type="NCBI Taxonomy" id="106592"/>
    <lineage>
        <taxon>Bacteria</taxon>
        <taxon>Pseudomonadati</taxon>
        <taxon>Pseudomonadota</taxon>
        <taxon>Alphaproteobacteria</taxon>
        <taxon>Hyphomicrobiales</taxon>
        <taxon>Rhizobiaceae</taxon>
        <taxon>Sinorhizobium/Ensifer group</taxon>
        <taxon>Ensifer</taxon>
    </lineage>
</organism>
<dbReference type="EMBL" id="JAGGJR010000007">
    <property type="protein sequence ID" value="MBP1874594.1"/>
    <property type="molecule type" value="Genomic_DNA"/>
</dbReference>
<name>A0ACC5T108_ENSAD</name>
<keyword evidence="2" id="KW-1185">Reference proteome</keyword>